<dbReference type="GO" id="GO:0008270">
    <property type="term" value="F:zinc ion binding"/>
    <property type="evidence" value="ECO:0007669"/>
    <property type="project" value="UniProtKB-KW"/>
</dbReference>
<accession>A0AA35X4L0</accession>
<sequence>MWYEDFMYCKTCYDLKQKGNFCPLCLQCYQDSDFTTKMVQCGRCEFWIHAACEDMSDDQYEVLSDLPEEAVVFHCRQCRERRERGKRVEGGERELTWRDAVNRSMREAFSKVLEAIHPPVHTSLFSDLNNLRREMDRREWSSVSSFAEEVKESIERCVQTHKPQSPEAEAAHSMGSTVTKELIRCFPWYALECGETWRKEREVRVVRR</sequence>
<evidence type="ECO:0000256" key="1">
    <source>
        <dbReference type="ARBA" id="ARBA00022723"/>
    </source>
</evidence>
<dbReference type="AlphaFoldDB" id="A0AA35X4L0"/>
<dbReference type="GO" id="GO:0035097">
    <property type="term" value="C:histone methyltransferase complex"/>
    <property type="evidence" value="ECO:0007669"/>
    <property type="project" value="TreeGrafter"/>
</dbReference>
<dbReference type="Gene3D" id="3.30.40.10">
    <property type="entry name" value="Zinc/RING finger domain, C3HC4 (zinc finger)"/>
    <property type="match status" value="1"/>
</dbReference>
<name>A0AA35X4L0_GEOBA</name>
<evidence type="ECO:0000313" key="9">
    <source>
        <dbReference type="EMBL" id="CAI8037870.1"/>
    </source>
</evidence>
<keyword evidence="6" id="KW-0804">Transcription</keyword>
<dbReference type="GO" id="GO:0045893">
    <property type="term" value="P:positive regulation of DNA-templated transcription"/>
    <property type="evidence" value="ECO:0007669"/>
    <property type="project" value="TreeGrafter"/>
</dbReference>
<gene>
    <name evidence="9" type="ORF">GBAR_LOCUS21156</name>
</gene>
<dbReference type="PANTHER" id="PTHR45838">
    <property type="entry name" value="HISTONE-LYSINE-N-METHYLTRANSFERASE 2 KMT2 FAMILY MEMBER"/>
    <property type="match status" value="1"/>
</dbReference>
<keyword evidence="2 7" id="KW-0863">Zinc-finger</keyword>
<dbReference type="GO" id="GO:0042800">
    <property type="term" value="F:histone H3K4 methyltransferase activity"/>
    <property type="evidence" value="ECO:0007669"/>
    <property type="project" value="TreeGrafter"/>
</dbReference>
<keyword evidence="4" id="KW-0805">Transcription regulation</keyword>
<dbReference type="EMBL" id="CASHTH010002965">
    <property type="protein sequence ID" value="CAI8037870.1"/>
    <property type="molecule type" value="Genomic_DNA"/>
</dbReference>
<proteinExistence type="predicted"/>
<dbReference type="InterPro" id="IPR036427">
    <property type="entry name" value="Bromodomain-like_sf"/>
</dbReference>
<keyword evidence="3" id="KW-0862">Zinc</keyword>
<dbReference type="InterPro" id="IPR013083">
    <property type="entry name" value="Znf_RING/FYVE/PHD"/>
</dbReference>
<dbReference type="SMART" id="SM00249">
    <property type="entry name" value="PHD"/>
    <property type="match status" value="1"/>
</dbReference>
<dbReference type="SUPFAM" id="SSF57903">
    <property type="entry name" value="FYVE/PHD zinc finger"/>
    <property type="match status" value="1"/>
</dbReference>
<dbReference type="InterPro" id="IPR001965">
    <property type="entry name" value="Znf_PHD"/>
</dbReference>
<reference evidence="9" key="1">
    <citation type="submission" date="2023-03" db="EMBL/GenBank/DDBJ databases">
        <authorList>
            <person name="Steffen K."/>
            <person name="Cardenas P."/>
        </authorList>
    </citation>
    <scope>NUCLEOTIDE SEQUENCE</scope>
</reference>
<evidence type="ECO:0000256" key="5">
    <source>
        <dbReference type="ARBA" id="ARBA00023117"/>
    </source>
</evidence>
<evidence type="ECO:0000256" key="6">
    <source>
        <dbReference type="ARBA" id="ARBA00023163"/>
    </source>
</evidence>
<feature type="domain" description="PHD-type" evidence="8">
    <location>
        <begin position="19"/>
        <end position="81"/>
    </location>
</feature>
<dbReference type="CDD" id="cd15508">
    <property type="entry name" value="PHD3_KMT2A_like"/>
    <property type="match status" value="1"/>
</dbReference>
<dbReference type="Proteomes" id="UP001174909">
    <property type="component" value="Unassembled WGS sequence"/>
</dbReference>
<keyword evidence="5" id="KW-0103">Bromodomain</keyword>
<evidence type="ECO:0000259" key="8">
    <source>
        <dbReference type="PROSITE" id="PS50016"/>
    </source>
</evidence>
<keyword evidence="10" id="KW-1185">Reference proteome</keyword>
<dbReference type="InterPro" id="IPR019787">
    <property type="entry name" value="Znf_PHD-finger"/>
</dbReference>
<dbReference type="InterPro" id="IPR011011">
    <property type="entry name" value="Znf_FYVE_PHD"/>
</dbReference>
<comment type="caution">
    <text evidence="9">The sequence shown here is derived from an EMBL/GenBank/DDBJ whole genome shotgun (WGS) entry which is preliminary data.</text>
</comment>
<evidence type="ECO:0000256" key="7">
    <source>
        <dbReference type="PROSITE-ProRule" id="PRU00146"/>
    </source>
</evidence>
<evidence type="ECO:0000256" key="4">
    <source>
        <dbReference type="ARBA" id="ARBA00023015"/>
    </source>
</evidence>
<evidence type="ECO:0000256" key="3">
    <source>
        <dbReference type="ARBA" id="ARBA00022833"/>
    </source>
</evidence>
<evidence type="ECO:0000256" key="2">
    <source>
        <dbReference type="ARBA" id="ARBA00022771"/>
    </source>
</evidence>
<evidence type="ECO:0000313" key="10">
    <source>
        <dbReference type="Proteomes" id="UP001174909"/>
    </source>
</evidence>
<dbReference type="Gene3D" id="1.20.920.10">
    <property type="entry name" value="Bromodomain-like"/>
    <property type="match status" value="1"/>
</dbReference>
<protein>
    <submittedName>
        <fullName evidence="9">Histone-lysine N-methyltransferase 2B</fullName>
    </submittedName>
</protein>
<keyword evidence="1" id="KW-0479">Metal-binding</keyword>
<dbReference type="PROSITE" id="PS50016">
    <property type="entry name" value="ZF_PHD_2"/>
    <property type="match status" value="1"/>
</dbReference>
<organism evidence="9 10">
    <name type="scientific">Geodia barretti</name>
    <name type="common">Barrett's horny sponge</name>
    <dbReference type="NCBI Taxonomy" id="519541"/>
    <lineage>
        <taxon>Eukaryota</taxon>
        <taxon>Metazoa</taxon>
        <taxon>Porifera</taxon>
        <taxon>Demospongiae</taxon>
        <taxon>Heteroscleromorpha</taxon>
        <taxon>Tetractinellida</taxon>
        <taxon>Astrophorina</taxon>
        <taxon>Geodiidae</taxon>
        <taxon>Geodia</taxon>
    </lineage>
</organism>
<dbReference type="PANTHER" id="PTHR45838:SF4">
    <property type="entry name" value="HISTONE-LYSINE N-METHYLTRANSFERASE TRITHORAX"/>
    <property type="match status" value="1"/>
</dbReference>